<dbReference type="SMART" id="SM00241">
    <property type="entry name" value="ZP"/>
    <property type="match status" value="1"/>
</dbReference>
<evidence type="ECO:0000256" key="1">
    <source>
        <dbReference type="ARBA" id="ARBA00022536"/>
    </source>
</evidence>
<dbReference type="InterPro" id="IPR002035">
    <property type="entry name" value="VWF_A"/>
</dbReference>
<dbReference type="Proteomes" id="UP001642483">
    <property type="component" value="Unassembled WGS sequence"/>
</dbReference>
<keyword evidence="4" id="KW-0472">Membrane</keyword>
<feature type="transmembrane region" description="Helical" evidence="4">
    <location>
        <begin position="680"/>
        <end position="704"/>
    </location>
</feature>
<dbReference type="Gene3D" id="3.40.50.410">
    <property type="entry name" value="von Willebrand factor, type A domain"/>
    <property type="match status" value="1"/>
</dbReference>
<evidence type="ECO:0000259" key="6">
    <source>
        <dbReference type="PROSITE" id="PS50026"/>
    </source>
</evidence>
<dbReference type="PROSITE" id="PS00022">
    <property type="entry name" value="EGF_1"/>
    <property type="match status" value="2"/>
</dbReference>
<dbReference type="EMBL" id="CAWYQH010000108">
    <property type="protein sequence ID" value="CAK8688830.1"/>
    <property type="molecule type" value="Genomic_DNA"/>
</dbReference>
<evidence type="ECO:0000313" key="9">
    <source>
        <dbReference type="EMBL" id="CAK8688830.1"/>
    </source>
</evidence>
<evidence type="ECO:0000313" key="10">
    <source>
        <dbReference type="Proteomes" id="UP001642483"/>
    </source>
</evidence>
<protein>
    <submittedName>
        <fullName evidence="9">Uncharacterized protein</fullName>
    </submittedName>
</protein>
<dbReference type="SUPFAM" id="SSF53300">
    <property type="entry name" value="vWA-like"/>
    <property type="match status" value="1"/>
</dbReference>
<keyword evidence="4" id="KW-1133">Transmembrane helix</keyword>
<evidence type="ECO:0000256" key="2">
    <source>
        <dbReference type="ARBA" id="ARBA00022737"/>
    </source>
</evidence>
<dbReference type="PROSITE" id="PS50026">
    <property type="entry name" value="EGF_3"/>
    <property type="match status" value="2"/>
</dbReference>
<dbReference type="Gene3D" id="2.10.25.10">
    <property type="entry name" value="Laminin"/>
    <property type="match status" value="1"/>
</dbReference>
<feature type="disulfide bond" evidence="3">
    <location>
        <begin position="271"/>
        <end position="288"/>
    </location>
</feature>
<evidence type="ECO:0000259" key="8">
    <source>
        <dbReference type="PROSITE" id="PS51034"/>
    </source>
</evidence>
<keyword evidence="10" id="KW-1185">Reference proteome</keyword>
<feature type="chain" id="PRO_5047042499" evidence="5">
    <location>
        <begin position="21"/>
        <end position="708"/>
    </location>
</feature>
<organism evidence="9 10">
    <name type="scientific">Clavelina lepadiformis</name>
    <name type="common">Light-bulb sea squirt</name>
    <name type="synonym">Ascidia lepadiformis</name>
    <dbReference type="NCBI Taxonomy" id="159417"/>
    <lineage>
        <taxon>Eukaryota</taxon>
        <taxon>Metazoa</taxon>
        <taxon>Chordata</taxon>
        <taxon>Tunicata</taxon>
        <taxon>Ascidiacea</taxon>
        <taxon>Aplousobranchia</taxon>
        <taxon>Clavelinidae</taxon>
        <taxon>Clavelina</taxon>
    </lineage>
</organism>
<dbReference type="Pfam" id="PF00092">
    <property type="entry name" value="VWA"/>
    <property type="match status" value="1"/>
</dbReference>
<comment type="caution">
    <text evidence="9">The sequence shown here is derived from an EMBL/GenBank/DDBJ whole genome shotgun (WGS) entry which is preliminary data.</text>
</comment>
<feature type="disulfide bond" evidence="3">
    <location>
        <begin position="245"/>
        <end position="254"/>
    </location>
</feature>
<dbReference type="InterPro" id="IPR036465">
    <property type="entry name" value="vWFA_dom_sf"/>
</dbReference>
<dbReference type="PANTHER" id="PTHR12916">
    <property type="entry name" value="CYTOCHROME C OXIDASE POLYPEPTIDE VIC-2"/>
    <property type="match status" value="1"/>
</dbReference>
<dbReference type="CDD" id="cd00054">
    <property type="entry name" value="EGF_CA"/>
    <property type="match status" value="2"/>
</dbReference>
<keyword evidence="5" id="KW-0732">Signal</keyword>
<feature type="disulfide bond" evidence="3">
    <location>
        <begin position="290"/>
        <end position="299"/>
    </location>
</feature>
<dbReference type="SUPFAM" id="SSF57196">
    <property type="entry name" value="EGF/Laminin"/>
    <property type="match status" value="1"/>
</dbReference>
<feature type="domain" description="EGF-like" evidence="6">
    <location>
        <begin position="260"/>
        <end position="300"/>
    </location>
</feature>
<dbReference type="InterPro" id="IPR055356">
    <property type="entry name" value="ZP-N"/>
</dbReference>
<accession>A0ABP0GF88</accession>
<evidence type="ECO:0000259" key="7">
    <source>
        <dbReference type="PROSITE" id="PS50234"/>
    </source>
</evidence>
<name>A0ABP0GF88_CLALP</name>
<dbReference type="PROSITE" id="PS51034">
    <property type="entry name" value="ZP_2"/>
    <property type="match status" value="1"/>
</dbReference>
<evidence type="ECO:0000256" key="4">
    <source>
        <dbReference type="SAM" id="Phobius"/>
    </source>
</evidence>
<dbReference type="InterPro" id="IPR000742">
    <property type="entry name" value="EGF"/>
</dbReference>
<feature type="signal peptide" evidence="5">
    <location>
        <begin position="1"/>
        <end position="20"/>
    </location>
</feature>
<feature type="domain" description="ZP" evidence="8">
    <location>
        <begin position="354"/>
        <end position="623"/>
    </location>
</feature>
<keyword evidence="4" id="KW-0812">Transmembrane</keyword>
<keyword evidence="1 3" id="KW-0245">EGF-like domain</keyword>
<dbReference type="PROSITE" id="PS50234">
    <property type="entry name" value="VWFA"/>
    <property type="match status" value="1"/>
</dbReference>
<keyword evidence="2" id="KW-0677">Repeat</keyword>
<dbReference type="InterPro" id="IPR001507">
    <property type="entry name" value="ZP_dom"/>
</dbReference>
<dbReference type="Gene3D" id="2.60.40.3210">
    <property type="entry name" value="Zona pellucida, ZP-N domain"/>
    <property type="match status" value="1"/>
</dbReference>
<keyword evidence="3" id="KW-1015">Disulfide bond</keyword>
<evidence type="ECO:0000256" key="5">
    <source>
        <dbReference type="SAM" id="SignalP"/>
    </source>
</evidence>
<gene>
    <name evidence="9" type="ORF">CVLEPA_LOCUS20797</name>
</gene>
<reference evidence="9 10" key="1">
    <citation type="submission" date="2024-02" db="EMBL/GenBank/DDBJ databases">
        <authorList>
            <person name="Daric V."/>
            <person name="Darras S."/>
        </authorList>
    </citation>
    <scope>NUCLEOTIDE SEQUENCE [LARGE SCALE GENOMIC DNA]</scope>
</reference>
<comment type="caution">
    <text evidence="3">Lacks conserved residue(s) required for the propagation of feature annotation.</text>
</comment>
<evidence type="ECO:0000256" key="3">
    <source>
        <dbReference type="PROSITE-ProRule" id="PRU00076"/>
    </source>
</evidence>
<dbReference type="CDD" id="cd01450">
    <property type="entry name" value="vWFA_subfamily_ECM"/>
    <property type="match status" value="1"/>
</dbReference>
<proteinExistence type="predicted"/>
<dbReference type="PANTHER" id="PTHR12916:SF13">
    <property type="entry name" value="SUSHI, VON WILLEBRAND FACTOR TYPE A, EGF AND PENTRAXIN DOMAIN-CONTAINING PROTEIN 1-LIKE"/>
    <property type="match status" value="1"/>
</dbReference>
<feature type="domain" description="VWFA" evidence="7">
    <location>
        <begin position="34"/>
        <end position="176"/>
    </location>
</feature>
<dbReference type="SMART" id="SM00327">
    <property type="entry name" value="VWA"/>
    <property type="match status" value="1"/>
</dbReference>
<feature type="domain" description="EGF-like" evidence="6">
    <location>
        <begin position="221"/>
        <end position="255"/>
    </location>
</feature>
<sequence length="708" mass="78648">MDPVLFFFLWFVGSVRPTLANTATHDCTVTRPTDVAILVQLSDARDPEVIDDIKTFILLTFEKFLIDPDHTKVALMQYSQGPRVIFDFNRLRNEAEFQDEVYRFEVSSLGGNDTADAVIFAIVHFWTPKFGARTNNPDVQKMLVVLTDSPVIPQPQLDLINVALNVSKIDIHVICVTKCDEVASIYETRTSSTSAGPLSKKGDAYINTSLADRLTAKLGCDFCYPDPCNGRGKCLEGNAGYTCTCTDEFTGSECEADILSNSFCDANSEICRNGGTCIDGPRDSSYKCVCGDFCYGFHCEECDYPENDETVCQPNPCVGDCNCFPSCQHELGYFCRSPGGYLGKNCSIPGPEVDCQNDMIFVAVSRDLVEDFSQGIDNSFVYLSPDGNDPVPSECKARETSQGEHVLSISLPFQSCSTEMAVDSDDTGDIVVSNRVWIGRELSGGLSMPVPVVSFACRYEEDYQLVTSLRSSLFENHLHVTKQGVYDTDVQLCKAEQSCETSCPAEYLVREKASYTVGEMIHVKLRVLRGKDGSSSKLSIVILERAWLSCGAKDDAMQMLLVEEGCRTLVLPTNIGVNELSNTVCLSFQTPRPKNCRVFYIYAQLKVVPRSYVKRCNDGHGFQHNATNAIVERRRRSYSVEETKVGPIFVLPNAPEKVVRVFPASPEHPDNNRSRDKLPWWPPLAVLVILLLVLMVGFAIYMLVKRLC</sequence>
<dbReference type="Pfam" id="PF23344">
    <property type="entry name" value="ZP-N"/>
    <property type="match status" value="1"/>
</dbReference>
<dbReference type="SMART" id="SM00181">
    <property type="entry name" value="EGF"/>
    <property type="match status" value="3"/>
</dbReference>